<protein>
    <submittedName>
        <fullName evidence="4">Sugar transferase involved in LPS biosynthesis (Colanic, teichoic acid)</fullName>
    </submittedName>
</protein>
<dbReference type="GO" id="GO:0016780">
    <property type="term" value="F:phosphotransferase activity, for other substituted phosphate groups"/>
    <property type="evidence" value="ECO:0007669"/>
    <property type="project" value="TreeGrafter"/>
</dbReference>
<gene>
    <name evidence="4" type="ORF">SAMN05216474_1927</name>
</gene>
<organism evidence="4 5">
    <name type="scientific">Lishizhenia tianjinensis</name>
    <dbReference type="NCBI Taxonomy" id="477690"/>
    <lineage>
        <taxon>Bacteria</taxon>
        <taxon>Pseudomonadati</taxon>
        <taxon>Bacteroidota</taxon>
        <taxon>Flavobacteriia</taxon>
        <taxon>Flavobacteriales</taxon>
        <taxon>Crocinitomicaceae</taxon>
        <taxon>Lishizhenia</taxon>
    </lineage>
</organism>
<keyword evidence="2" id="KW-1133">Transmembrane helix</keyword>
<sequence>MKRLFDVVVSIVILLIILPFGIVLGIWIALESAGGVFYKQERIGKNGVPFYLFKFRSMRKDADKQGRLTIGMKDNRITKSGQFIRKYKLDEFPQFINVLKGEMSIVGPRPEVKEYVDLYTPEQAKVLDVKPGITDYASLEYFDENRILGESDDPQKTYIEEVMPAKLKLNMKYIASPTLGTDIKIMWLTFKKIVS</sequence>
<keyword evidence="2" id="KW-0472">Membrane</keyword>
<comment type="similarity">
    <text evidence="1">Belongs to the bacterial sugar transferase family.</text>
</comment>
<evidence type="ECO:0000313" key="5">
    <source>
        <dbReference type="Proteomes" id="UP000236454"/>
    </source>
</evidence>
<dbReference type="OrthoDB" id="9808602at2"/>
<evidence type="ECO:0000259" key="3">
    <source>
        <dbReference type="Pfam" id="PF02397"/>
    </source>
</evidence>
<accession>A0A1I7A677</accession>
<feature type="transmembrane region" description="Helical" evidence="2">
    <location>
        <begin position="7"/>
        <end position="30"/>
    </location>
</feature>
<proteinExistence type="inferred from homology"/>
<dbReference type="AlphaFoldDB" id="A0A1I7A677"/>
<name>A0A1I7A677_9FLAO</name>
<dbReference type="EMBL" id="FPAS01000002">
    <property type="protein sequence ID" value="SFT70397.1"/>
    <property type="molecule type" value="Genomic_DNA"/>
</dbReference>
<evidence type="ECO:0000256" key="2">
    <source>
        <dbReference type="SAM" id="Phobius"/>
    </source>
</evidence>
<dbReference type="InterPro" id="IPR003362">
    <property type="entry name" value="Bact_transf"/>
</dbReference>
<dbReference type="PANTHER" id="PTHR30576:SF20">
    <property type="entry name" value="QUINOVOSAMINEPHOSPHOTRANSFERAE-RELATED"/>
    <property type="match status" value="1"/>
</dbReference>
<keyword evidence="5" id="KW-1185">Reference proteome</keyword>
<evidence type="ECO:0000313" key="4">
    <source>
        <dbReference type="EMBL" id="SFT70397.1"/>
    </source>
</evidence>
<dbReference type="PANTHER" id="PTHR30576">
    <property type="entry name" value="COLANIC BIOSYNTHESIS UDP-GLUCOSE LIPID CARRIER TRANSFERASE"/>
    <property type="match status" value="1"/>
</dbReference>
<dbReference type="STRING" id="477690.SAMN05216474_1927"/>
<dbReference type="RefSeq" id="WP_090248817.1">
    <property type="nucleotide sequence ID" value="NZ_FPAS01000002.1"/>
</dbReference>
<keyword evidence="2" id="KW-0812">Transmembrane</keyword>
<reference evidence="4 5" key="1">
    <citation type="submission" date="2016-10" db="EMBL/GenBank/DDBJ databases">
        <authorList>
            <person name="de Groot N.N."/>
        </authorList>
    </citation>
    <scope>NUCLEOTIDE SEQUENCE [LARGE SCALE GENOMIC DNA]</scope>
    <source>
        <strain evidence="4 5">CGMCC 1.7005</strain>
    </source>
</reference>
<keyword evidence="4" id="KW-0808">Transferase</keyword>
<dbReference type="Pfam" id="PF02397">
    <property type="entry name" value="Bac_transf"/>
    <property type="match status" value="1"/>
</dbReference>
<dbReference type="Proteomes" id="UP000236454">
    <property type="component" value="Unassembled WGS sequence"/>
</dbReference>
<feature type="domain" description="Bacterial sugar transferase" evidence="3">
    <location>
        <begin position="2"/>
        <end position="194"/>
    </location>
</feature>
<evidence type="ECO:0000256" key="1">
    <source>
        <dbReference type="ARBA" id="ARBA00006464"/>
    </source>
</evidence>